<reference evidence="1" key="1">
    <citation type="submission" date="2018-02" db="EMBL/GenBank/DDBJ databases">
        <title>Rhizophora mucronata_Transcriptome.</title>
        <authorList>
            <person name="Meera S.P."/>
            <person name="Sreeshan A."/>
            <person name="Augustine A."/>
        </authorList>
    </citation>
    <scope>NUCLEOTIDE SEQUENCE</scope>
    <source>
        <tissue evidence="1">Leaf</tissue>
    </source>
</reference>
<protein>
    <submittedName>
        <fullName evidence="1">Uncharacterized protein</fullName>
    </submittedName>
</protein>
<dbReference type="EMBL" id="GGEC01078592">
    <property type="protein sequence ID" value="MBX59076.1"/>
    <property type="molecule type" value="Transcribed_RNA"/>
</dbReference>
<dbReference type="AlphaFoldDB" id="A0A2P2PWE7"/>
<organism evidence="1">
    <name type="scientific">Rhizophora mucronata</name>
    <name type="common">Asiatic mangrove</name>
    <dbReference type="NCBI Taxonomy" id="61149"/>
    <lineage>
        <taxon>Eukaryota</taxon>
        <taxon>Viridiplantae</taxon>
        <taxon>Streptophyta</taxon>
        <taxon>Embryophyta</taxon>
        <taxon>Tracheophyta</taxon>
        <taxon>Spermatophyta</taxon>
        <taxon>Magnoliopsida</taxon>
        <taxon>eudicotyledons</taxon>
        <taxon>Gunneridae</taxon>
        <taxon>Pentapetalae</taxon>
        <taxon>rosids</taxon>
        <taxon>fabids</taxon>
        <taxon>Malpighiales</taxon>
        <taxon>Rhizophoraceae</taxon>
        <taxon>Rhizophora</taxon>
    </lineage>
</organism>
<accession>A0A2P2PWE7</accession>
<evidence type="ECO:0000313" key="1">
    <source>
        <dbReference type="EMBL" id="MBX59076.1"/>
    </source>
</evidence>
<sequence length="29" mass="3556">MPSSNYVYTFLQQKDEKEKKRKIIPVTHF</sequence>
<name>A0A2P2PWE7_RHIMU</name>
<proteinExistence type="predicted"/>